<protein>
    <recommendedName>
        <fullName evidence="3">GAF domain-containing protein</fullName>
    </recommendedName>
</protein>
<evidence type="ECO:0000313" key="1">
    <source>
        <dbReference type="EMBL" id="QWG03378.1"/>
    </source>
</evidence>
<dbReference type="Proteomes" id="UP000678679">
    <property type="component" value="Chromosome 1"/>
</dbReference>
<dbReference type="EMBL" id="CP076132">
    <property type="protein sequence ID" value="QWG03378.1"/>
    <property type="molecule type" value="Genomic_DNA"/>
</dbReference>
<keyword evidence="2" id="KW-1185">Reference proteome</keyword>
<dbReference type="AlphaFoldDB" id="A0AAX1NBI1"/>
<dbReference type="KEGG" id="fya:KMW28_07275"/>
<dbReference type="InterPro" id="IPR035965">
    <property type="entry name" value="PAS-like_dom_sf"/>
</dbReference>
<sequence>MTLNTTTTIKDHLYGLRECIIDQLKNNIKGELEILHQTIHELCKITSSTYGFIGLIDQDLEKLNYSNLIECTSFQNNIPILGNGPLNTSSIAVKYLKLAHGKQLPFFSYDEDKYRTQASWFSFLLIPIFHQNQQIGLIGLCDKREGYSKNLLRSINLCSTAIYHVMLQQMEKVDMMKAFDLTPPSRFFCDKTIYDIMSTIDENGTIVLSNIMWNECFGCKKNQILQMIMHQDHHLFFKLMEDAQRSGFTESAIVRMIKNNKILYLNMRVINLRKQNQIQIIAQDVSERYTKKAKIKLL</sequence>
<dbReference type="SUPFAM" id="SSF55781">
    <property type="entry name" value="GAF domain-like"/>
    <property type="match status" value="1"/>
</dbReference>
<dbReference type="InterPro" id="IPR029016">
    <property type="entry name" value="GAF-like_dom_sf"/>
</dbReference>
<accession>A0AAX1NBI1</accession>
<gene>
    <name evidence="1" type="ORF">KMW28_07275</name>
</gene>
<dbReference type="RefSeq" id="WP_169663971.1">
    <property type="nucleotide sequence ID" value="NZ_CP076132.1"/>
</dbReference>
<evidence type="ECO:0008006" key="3">
    <source>
        <dbReference type="Google" id="ProtNLM"/>
    </source>
</evidence>
<reference evidence="1 2" key="1">
    <citation type="submission" date="2021-05" db="EMBL/GenBank/DDBJ databases">
        <title>Comparative genomic studies on the polysaccharide-degrading batcterial strains of the Flammeovirga genus.</title>
        <authorList>
            <person name="Zewei F."/>
            <person name="Zheng Z."/>
            <person name="Yu L."/>
            <person name="Ruyue G."/>
            <person name="Yanhong M."/>
            <person name="Yuanyuan C."/>
            <person name="Jingyan G."/>
            <person name="Wenjun H."/>
        </authorList>
    </citation>
    <scope>NUCLEOTIDE SEQUENCE [LARGE SCALE GENOMIC DNA]</scope>
    <source>
        <strain evidence="1 2">NBRC:100898</strain>
    </source>
</reference>
<evidence type="ECO:0000313" key="2">
    <source>
        <dbReference type="Proteomes" id="UP000678679"/>
    </source>
</evidence>
<dbReference type="Gene3D" id="3.30.450.40">
    <property type="match status" value="1"/>
</dbReference>
<dbReference type="SUPFAM" id="SSF55785">
    <property type="entry name" value="PYP-like sensor domain (PAS domain)"/>
    <property type="match status" value="1"/>
</dbReference>
<organism evidence="1 2">
    <name type="scientific">Flammeovirga yaeyamensis</name>
    <dbReference type="NCBI Taxonomy" id="367791"/>
    <lineage>
        <taxon>Bacteria</taxon>
        <taxon>Pseudomonadati</taxon>
        <taxon>Bacteroidota</taxon>
        <taxon>Cytophagia</taxon>
        <taxon>Cytophagales</taxon>
        <taxon>Flammeovirgaceae</taxon>
        <taxon>Flammeovirga</taxon>
    </lineage>
</organism>
<proteinExistence type="predicted"/>
<name>A0AAX1NBI1_9BACT</name>